<keyword evidence="3" id="KW-1185">Reference proteome</keyword>
<name>A0ABD6EX30_9BILA</name>
<protein>
    <submittedName>
        <fullName evidence="2">Uncharacterized protein</fullName>
    </submittedName>
</protein>
<dbReference type="Proteomes" id="UP001608902">
    <property type="component" value="Unassembled WGS sequence"/>
</dbReference>
<reference evidence="2 3" key="1">
    <citation type="submission" date="2024-08" db="EMBL/GenBank/DDBJ databases">
        <title>Gnathostoma spinigerum genome.</title>
        <authorList>
            <person name="Gonzalez-Bertolin B."/>
            <person name="Monzon S."/>
            <person name="Zaballos A."/>
            <person name="Jimenez P."/>
            <person name="Dekumyoy P."/>
            <person name="Varona S."/>
            <person name="Cuesta I."/>
            <person name="Sumanam S."/>
            <person name="Adisakwattana P."/>
            <person name="Gasser R.B."/>
            <person name="Hernandez-Gonzalez A."/>
            <person name="Young N.D."/>
            <person name="Perteguer M.J."/>
        </authorList>
    </citation>
    <scope>NUCLEOTIDE SEQUENCE [LARGE SCALE GENOMIC DNA]</scope>
    <source>
        <strain evidence="2">AL3</strain>
        <tissue evidence="2">Liver</tissue>
    </source>
</reference>
<gene>
    <name evidence="2" type="ORF">AB6A40_008337</name>
</gene>
<proteinExistence type="predicted"/>
<sequence length="272" mass="28388">MILHSIKHSIPNTLTLMILFLLPLPSENAGLFDGLFGGGLTTIKNGDQCCCCGVCGLNKGCAENCPCQDPGIQSKSSGIIAVQPGIVAVPVFSDSPSAEGVPAILDAPEVSTAPPCILGLLPLGCKPVTSFESNKPSPLHQSAFLIRTAAAAPLAPQTVAKGVTNFKQDPIPSPGCGETGPPSAIVPPSKGCKCPVGTPKELCERLYGCKSTVHKRIAIPNYRVSKPCIPCRPSCGCISGDNPGMDEPEKRKSKRKLVRECESGEEGCFPIR</sequence>
<dbReference type="EMBL" id="JBGFUD010007577">
    <property type="protein sequence ID" value="MFH4981628.1"/>
    <property type="molecule type" value="Genomic_DNA"/>
</dbReference>
<accession>A0ABD6EX30</accession>
<organism evidence="2 3">
    <name type="scientific">Gnathostoma spinigerum</name>
    <dbReference type="NCBI Taxonomy" id="75299"/>
    <lineage>
        <taxon>Eukaryota</taxon>
        <taxon>Metazoa</taxon>
        <taxon>Ecdysozoa</taxon>
        <taxon>Nematoda</taxon>
        <taxon>Chromadorea</taxon>
        <taxon>Rhabditida</taxon>
        <taxon>Spirurina</taxon>
        <taxon>Gnathostomatomorpha</taxon>
        <taxon>Gnathostomatoidea</taxon>
        <taxon>Gnathostomatidae</taxon>
        <taxon>Gnathostoma</taxon>
    </lineage>
</organism>
<evidence type="ECO:0000313" key="2">
    <source>
        <dbReference type="EMBL" id="MFH4981628.1"/>
    </source>
</evidence>
<comment type="caution">
    <text evidence="2">The sequence shown here is derived from an EMBL/GenBank/DDBJ whole genome shotgun (WGS) entry which is preliminary data.</text>
</comment>
<feature type="chain" id="PRO_5044754933" evidence="1">
    <location>
        <begin position="30"/>
        <end position="272"/>
    </location>
</feature>
<feature type="signal peptide" evidence="1">
    <location>
        <begin position="1"/>
        <end position="29"/>
    </location>
</feature>
<evidence type="ECO:0000313" key="3">
    <source>
        <dbReference type="Proteomes" id="UP001608902"/>
    </source>
</evidence>
<evidence type="ECO:0000256" key="1">
    <source>
        <dbReference type="SAM" id="SignalP"/>
    </source>
</evidence>
<dbReference type="AlphaFoldDB" id="A0ABD6EX30"/>
<keyword evidence="1" id="KW-0732">Signal</keyword>